<evidence type="ECO:0000313" key="11">
    <source>
        <dbReference type="EMBL" id="VFU18831.1"/>
    </source>
</evidence>
<dbReference type="EMBL" id="CAADRM010000158">
    <property type="protein sequence ID" value="VFU18831.1"/>
    <property type="molecule type" value="Genomic_DNA"/>
</dbReference>
<proteinExistence type="inferred from homology"/>
<evidence type="ECO:0000256" key="8">
    <source>
        <dbReference type="ARBA" id="ARBA00023015"/>
    </source>
</evidence>
<keyword evidence="8" id="KW-0805">Transcription regulation</keyword>
<dbReference type="GO" id="GO:0005829">
    <property type="term" value="C:cytosol"/>
    <property type="evidence" value="ECO:0007669"/>
    <property type="project" value="TreeGrafter"/>
</dbReference>
<comment type="subcellular location">
    <subcellularLocation>
        <location evidence="1">Cytoplasm</location>
    </subcellularLocation>
</comment>
<keyword evidence="10" id="KW-0804">Transcription</keyword>
<dbReference type="InterPro" id="IPR036390">
    <property type="entry name" value="WH_DNA-bd_sf"/>
</dbReference>
<reference evidence="11" key="1">
    <citation type="submission" date="2019-03" db="EMBL/GenBank/DDBJ databases">
        <authorList>
            <person name="Hao L."/>
        </authorList>
    </citation>
    <scope>NUCLEOTIDE SEQUENCE</scope>
</reference>
<dbReference type="GO" id="GO:0000976">
    <property type="term" value="F:transcription cis-regulatory region binding"/>
    <property type="evidence" value="ECO:0007669"/>
    <property type="project" value="TreeGrafter"/>
</dbReference>
<dbReference type="InterPro" id="IPR036388">
    <property type="entry name" value="WH-like_DNA-bd_sf"/>
</dbReference>
<dbReference type="PANTHER" id="PTHR33202:SF2">
    <property type="entry name" value="FERRIC UPTAKE REGULATION PROTEIN"/>
    <property type="match status" value="1"/>
</dbReference>
<dbReference type="PANTHER" id="PTHR33202">
    <property type="entry name" value="ZINC UPTAKE REGULATION PROTEIN"/>
    <property type="match status" value="1"/>
</dbReference>
<keyword evidence="6" id="KW-0479">Metal-binding</keyword>
<name>A0A485M5K0_9ZZZZ</name>
<comment type="similarity">
    <text evidence="2">Belongs to the Fur family.</text>
</comment>
<evidence type="ECO:0000256" key="6">
    <source>
        <dbReference type="ARBA" id="ARBA00022723"/>
    </source>
</evidence>
<dbReference type="InterPro" id="IPR043135">
    <property type="entry name" value="Fur_C"/>
</dbReference>
<dbReference type="Gene3D" id="1.10.10.10">
    <property type="entry name" value="Winged helix-like DNA-binding domain superfamily/Winged helix DNA-binding domain"/>
    <property type="match status" value="1"/>
</dbReference>
<evidence type="ECO:0000256" key="9">
    <source>
        <dbReference type="ARBA" id="ARBA00023125"/>
    </source>
</evidence>
<gene>
    <name evidence="11" type="primary">fur</name>
    <name evidence="11" type="ORF">SCFA_90035</name>
</gene>
<organism evidence="11">
    <name type="scientific">anaerobic digester metagenome</name>
    <dbReference type="NCBI Taxonomy" id="1263854"/>
    <lineage>
        <taxon>unclassified sequences</taxon>
        <taxon>metagenomes</taxon>
        <taxon>ecological metagenomes</taxon>
    </lineage>
</organism>
<keyword evidence="4" id="KW-0963">Cytoplasm</keyword>
<accession>A0A485M5K0</accession>
<dbReference type="GO" id="GO:0003700">
    <property type="term" value="F:DNA-binding transcription factor activity"/>
    <property type="evidence" value="ECO:0007669"/>
    <property type="project" value="InterPro"/>
</dbReference>
<dbReference type="SUPFAM" id="SSF46785">
    <property type="entry name" value="Winged helix' DNA-binding domain"/>
    <property type="match status" value="1"/>
</dbReference>
<dbReference type="AlphaFoldDB" id="A0A485M5K0"/>
<sequence>MVLVIANHMQQKLLKPKCSLCANQGYCYDRLNSVLKAHSGRLTKERLVLLKTICDIKGHFQADHVLRLLKDQQYNLSLVTVYRNLSLLVEAGIIRRASVHEDAPSGGAWYEHVWGRRHHDHLVCMQCGRSVEFSYPAIDVLQEAVAREHGFTLERHHLELVGLCPECRNEKDRA</sequence>
<keyword evidence="9" id="KW-0238">DNA-binding</keyword>
<evidence type="ECO:0000256" key="3">
    <source>
        <dbReference type="ARBA" id="ARBA00011738"/>
    </source>
</evidence>
<evidence type="ECO:0000256" key="2">
    <source>
        <dbReference type="ARBA" id="ARBA00007957"/>
    </source>
</evidence>
<evidence type="ECO:0000256" key="10">
    <source>
        <dbReference type="ARBA" id="ARBA00023163"/>
    </source>
</evidence>
<dbReference type="Gene3D" id="3.30.1490.190">
    <property type="match status" value="1"/>
</dbReference>
<evidence type="ECO:0000256" key="5">
    <source>
        <dbReference type="ARBA" id="ARBA00022491"/>
    </source>
</evidence>
<evidence type="ECO:0000256" key="4">
    <source>
        <dbReference type="ARBA" id="ARBA00022490"/>
    </source>
</evidence>
<keyword evidence="5" id="KW-0678">Repressor</keyword>
<dbReference type="Pfam" id="PF01475">
    <property type="entry name" value="FUR"/>
    <property type="match status" value="1"/>
</dbReference>
<evidence type="ECO:0000256" key="1">
    <source>
        <dbReference type="ARBA" id="ARBA00004496"/>
    </source>
</evidence>
<dbReference type="GO" id="GO:0008270">
    <property type="term" value="F:zinc ion binding"/>
    <property type="evidence" value="ECO:0007669"/>
    <property type="project" value="TreeGrafter"/>
</dbReference>
<dbReference type="CDD" id="cd07153">
    <property type="entry name" value="Fur_like"/>
    <property type="match status" value="1"/>
</dbReference>
<evidence type="ECO:0000256" key="7">
    <source>
        <dbReference type="ARBA" id="ARBA00022833"/>
    </source>
</evidence>
<protein>
    <submittedName>
        <fullName evidence="11">Ferric uptake regulation protein</fullName>
    </submittedName>
</protein>
<keyword evidence="7" id="KW-0862">Zinc</keyword>
<dbReference type="InterPro" id="IPR002481">
    <property type="entry name" value="FUR"/>
</dbReference>
<comment type="subunit">
    <text evidence="3">Homodimer.</text>
</comment>
<dbReference type="GO" id="GO:0045892">
    <property type="term" value="P:negative regulation of DNA-templated transcription"/>
    <property type="evidence" value="ECO:0007669"/>
    <property type="project" value="TreeGrafter"/>
</dbReference>
<dbReference type="GO" id="GO:1900376">
    <property type="term" value="P:regulation of secondary metabolite biosynthetic process"/>
    <property type="evidence" value="ECO:0007669"/>
    <property type="project" value="TreeGrafter"/>
</dbReference>